<dbReference type="Ensembl" id="ENSSLDT00000003498.1">
    <property type="protein sequence ID" value="ENSSLDP00000003380.1"/>
    <property type="gene ID" value="ENSSLDG00000002593.1"/>
</dbReference>
<keyword evidence="1" id="KW-1133">Transmembrane helix</keyword>
<evidence type="ECO:0000313" key="4">
    <source>
        <dbReference type="Proteomes" id="UP000261360"/>
    </source>
</evidence>
<dbReference type="GeneTree" id="ENSGT00940000166734"/>
<dbReference type="PANTHER" id="PTHR31594:SF16">
    <property type="entry name" value="SI:CH211-281L24.3"/>
    <property type="match status" value="1"/>
</dbReference>
<evidence type="ECO:0000259" key="2">
    <source>
        <dbReference type="Pfam" id="PF21109"/>
    </source>
</evidence>
<evidence type="ECO:0000256" key="1">
    <source>
        <dbReference type="SAM" id="Phobius"/>
    </source>
</evidence>
<protein>
    <recommendedName>
        <fullName evidence="2">Stonustoxin-like helical domain-containing protein</fullName>
    </recommendedName>
</protein>
<keyword evidence="1" id="KW-0812">Transmembrane</keyword>
<organism evidence="3 4">
    <name type="scientific">Seriola lalandi dorsalis</name>
    <dbReference type="NCBI Taxonomy" id="1841481"/>
    <lineage>
        <taxon>Eukaryota</taxon>
        <taxon>Metazoa</taxon>
        <taxon>Chordata</taxon>
        <taxon>Craniata</taxon>
        <taxon>Vertebrata</taxon>
        <taxon>Euteleostomi</taxon>
        <taxon>Actinopterygii</taxon>
        <taxon>Neopterygii</taxon>
        <taxon>Teleostei</taxon>
        <taxon>Neoteleostei</taxon>
        <taxon>Acanthomorphata</taxon>
        <taxon>Carangaria</taxon>
        <taxon>Carangiformes</taxon>
        <taxon>Carangidae</taxon>
        <taxon>Seriola</taxon>
    </lineage>
</organism>
<keyword evidence="4" id="KW-1185">Reference proteome</keyword>
<dbReference type="AlphaFoldDB" id="A0A3B4WHH5"/>
<name>A0A3B4WHH5_SERLL</name>
<reference evidence="3" key="2">
    <citation type="submission" date="2025-09" db="UniProtKB">
        <authorList>
            <consortium name="Ensembl"/>
        </authorList>
    </citation>
    <scope>IDENTIFICATION</scope>
</reference>
<accession>A0A3B4WHH5</accession>
<dbReference type="PANTHER" id="PTHR31594">
    <property type="entry name" value="AIG1-TYPE G DOMAIN-CONTAINING PROTEIN"/>
    <property type="match status" value="1"/>
</dbReference>
<reference evidence="3" key="1">
    <citation type="submission" date="2025-08" db="UniProtKB">
        <authorList>
            <consortium name="Ensembl"/>
        </authorList>
    </citation>
    <scope>IDENTIFICATION</scope>
</reference>
<feature type="transmembrane region" description="Helical" evidence="1">
    <location>
        <begin position="34"/>
        <end position="55"/>
    </location>
</feature>
<dbReference type="Proteomes" id="UP000261360">
    <property type="component" value="Unplaced"/>
</dbReference>
<evidence type="ECO:0000313" key="3">
    <source>
        <dbReference type="Ensembl" id="ENSSLDP00000003380.1"/>
    </source>
</evidence>
<dbReference type="InterPro" id="IPR048997">
    <property type="entry name" value="Stonustoxin-like_helical"/>
</dbReference>
<keyword evidence="1" id="KW-0472">Membrane</keyword>
<feature type="domain" description="Stonustoxin-like helical" evidence="2">
    <location>
        <begin position="352"/>
        <end position="445"/>
    </location>
</feature>
<dbReference type="InterPro" id="IPR052090">
    <property type="entry name" value="Cytolytic_pore-forming_toxin"/>
</dbReference>
<proteinExistence type="predicted"/>
<dbReference type="Pfam" id="PF21109">
    <property type="entry name" value="Stonustoxin_helical"/>
    <property type="match status" value="1"/>
</dbReference>
<sequence length="522" mass="59306">MFVTCTLNTHQRDPLAHHIKVTSLYQETALKQPVVLSLSFIMVLLSGILYLMNYGTVSSFKGKLKTYLTLQAFTMDFKSGGTMEVAALGRPFCLGMLYDCRSDSLVSGMTLWDLNDLKQNIRERPQNYNDFEIDSSVSIESKSLALNVEGSLKASFLSGLVEVEGSAKYLNDHKTSRNQARVTLTYKATTKVQELSMNHLGRGNVKHQYVFDKGIATHVVTGILYGAQAFFVFNREVSEKEDYQDIKGKLKLMIKKIPLFAKEGKSSLKLEEMVEENVFSCKFYGDFSLEKPPTSFQDAVEVYQSLPKLLGANGENTVPMKVWLLPLTILDSSAAQLVRQISIRLVQEAQSVLEDFSELDMRCNDAMRTTTAQQFPQIGKKLKSFKEMFSEFKLEFQQNLAKKLPSIRGGGEEEAVLAEILKKRHSSPFNSKSLNEWMDCKHREVYTLMSFTNMMKSTKIIQSQNTDTEMTMTKKSSEINVSEIKTKLMTVYFCTNIFQQELFVCVIYQENTDLLSVNKYMI</sequence>